<proteinExistence type="predicted"/>
<dbReference type="Gene3D" id="3.40.630.30">
    <property type="match status" value="1"/>
</dbReference>
<name>A0ABN1RND4_9ACTN</name>
<evidence type="ECO:0000256" key="1">
    <source>
        <dbReference type="ARBA" id="ARBA00022679"/>
    </source>
</evidence>
<feature type="domain" description="N-acetyltransferase" evidence="3">
    <location>
        <begin position="150"/>
        <end position="310"/>
    </location>
</feature>
<dbReference type="CDD" id="cd04301">
    <property type="entry name" value="NAT_SF"/>
    <property type="match status" value="2"/>
</dbReference>
<gene>
    <name evidence="4" type="primary">mshD_2</name>
    <name evidence="4" type="ORF">GCM10009554_75760</name>
</gene>
<dbReference type="PROSITE" id="PS51186">
    <property type="entry name" value="GNAT"/>
    <property type="match status" value="2"/>
</dbReference>
<evidence type="ECO:0000313" key="4">
    <source>
        <dbReference type="EMBL" id="GAA0960539.1"/>
    </source>
</evidence>
<dbReference type="PANTHER" id="PTHR43420">
    <property type="entry name" value="ACETYLTRANSFERASE"/>
    <property type="match status" value="1"/>
</dbReference>
<accession>A0ABN1RND4</accession>
<keyword evidence="5" id="KW-1185">Reference proteome</keyword>
<evidence type="ECO:0000256" key="2">
    <source>
        <dbReference type="ARBA" id="ARBA00023315"/>
    </source>
</evidence>
<dbReference type="SUPFAM" id="SSF55729">
    <property type="entry name" value="Acyl-CoA N-acyltransferases (Nat)"/>
    <property type="match status" value="1"/>
</dbReference>
<evidence type="ECO:0000313" key="5">
    <source>
        <dbReference type="Proteomes" id="UP001500542"/>
    </source>
</evidence>
<comment type="caution">
    <text evidence="4">The sequence shown here is derived from an EMBL/GenBank/DDBJ whole genome shotgun (WGS) entry which is preliminary data.</text>
</comment>
<protein>
    <submittedName>
        <fullName evidence="4">Mycothiol synthase</fullName>
    </submittedName>
</protein>
<dbReference type="EMBL" id="BAAAHK010000021">
    <property type="protein sequence ID" value="GAA0960539.1"/>
    <property type="molecule type" value="Genomic_DNA"/>
</dbReference>
<feature type="domain" description="N-acetyltransferase" evidence="3">
    <location>
        <begin position="7"/>
        <end position="143"/>
    </location>
</feature>
<evidence type="ECO:0000259" key="3">
    <source>
        <dbReference type="PROSITE" id="PS51186"/>
    </source>
</evidence>
<reference evidence="4 5" key="1">
    <citation type="journal article" date="2019" name="Int. J. Syst. Evol. Microbiol.">
        <title>The Global Catalogue of Microorganisms (GCM) 10K type strain sequencing project: providing services to taxonomists for standard genome sequencing and annotation.</title>
        <authorList>
            <consortium name="The Broad Institute Genomics Platform"/>
            <consortium name="The Broad Institute Genome Sequencing Center for Infectious Disease"/>
            <person name="Wu L."/>
            <person name="Ma J."/>
        </authorList>
    </citation>
    <scope>NUCLEOTIDE SEQUENCE [LARGE SCALE GENOMIC DNA]</scope>
    <source>
        <strain evidence="4 5">JCM 10977</strain>
    </source>
</reference>
<dbReference type="InterPro" id="IPR000182">
    <property type="entry name" value="GNAT_dom"/>
</dbReference>
<dbReference type="Pfam" id="PF00583">
    <property type="entry name" value="Acetyltransf_1"/>
    <property type="match status" value="1"/>
</dbReference>
<dbReference type="InterPro" id="IPR050680">
    <property type="entry name" value="YpeA/RimI_acetyltransf"/>
</dbReference>
<dbReference type="InterPro" id="IPR016181">
    <property type="entry name" value="Acyl_CoA_acyltransferase"/>
</dbReference>
<sequence length="311" mass="34261">MSWPGGVEVRPLGSALLEGLVELVNAIAAADGSGEYVDAVGLRRVVDAAADGRSVWKGSRLVGYSLIDDETVKGGIHPEHRRQGIGRPLFEWATRRALELFTTVDVELQSVDDGGRVLALANGYQPTRYYSSMQRPYSEQPIVTQPAEGFRLIPFAIEYDEPLRLAHNEIFVDHWGVEPKTEEDWQRWFTGHRGFRPALSRLVLDGDRIAAYALAYEYPADTEATGVRELWIGQVGTRREYRGRGLASAAMAEAMGAGEAAGFERAGLNVDAASPTGAQRLYEQLGFRTVHTKVLYRLTRDPASEARAVDA</sequence>
<keyword evidence="1" id="KW-0808">Transferase</keyword>
<dbReference type="RefSeq" id="WP_343982159.1">
    <property type="nucleotide sequence ID" value="NZ_BAAAHK010000021.1"/>
</dbReference>
<dbReference type="Proteomes" id="UP001500542">
    <property type="component" value="Unassembled WGS sequence"/>
</dbReference>
<keyword evidence="2" id="KW-0012">Acyltransferase</keyword>
<organism evidence="4 5">
    <name type="scientific">Kribbella koreensis</name>
    <dbReference type="NCBI Taxonomy" id="57909"/>
    <lineage>
        <taxon>Bacteria</taxon>
        <taxon>Bacillati</taxon>
        <taxon>Actinomycetota</taxon>
        <taxon>Actinomycetes</taxon>
        <taxon>Propionibacteriales</taxon>
        <taxon>Kribbellaceae</taxon>
        <taxon>Kribbella</taxon>
    </lineage>
</organism>